<name>W9N9J5_FUSOX</name>
<evidence type="ECO:0000313" key="2">
    <source>
        <dbReference type="EMBL" id="EXA29418.1"/>
    </source>
</evidence>
<dbReference type="Pfam" id="PF12680">
    <property type="entry name" value="SnoaL_2"/>
    <property type="match status" value="1"/>
</dbReference>
<dbReference type="InterPro" id="IPR032710">
    <property type="entry name" value="NTF2-like_dom_sf"/>
</dbReference>
<dbReference type="InterPro" id="IPR037401">
    <property type="entry name" value="SnoaL-like"/>
</dbReference>
<feature type="domain" description="SnoaL-like" evidence="1">
    <location>
        <begin position="2"/>
        <end position="113"/>
    </location>
</feature>
<dbReference type="OrthoDB" id="4270785at2759"/>
<dbReference type="AlphaFoldDB" id="W9N9J5"/>
<sequence length="136" mass="15480">MDRYLNAFNTNDFDVFPRYYAQDIVISLDSKQTLEGKDEVVSFFRNVRNNILEEVDIQSIILDQNAVAIKSNIQFTATVNIEDILQFGSGVRKGGGYEAQFLIYYELNPEGKIHKITTAHSAPVKIFNPWKQSSAL</sequence>
<organism evidence="2">
    <name type="scientific">Fusarium oxysporum f. sp. pisi HDV247</name>
    <dbReference type="NCBI Taxonomy" id="1080344"/>
    <lineage>
        <taxon>Eukaryota</taxon>
        <taxon>Fungi</taxon>
        <taxon>Dikarya</taxon>
        <taxon>Ascomycota</taxon>
        <taxon>Pezizomycotina</taxon>
        <taxon>Sordariomycetes</taxon>
        <taxon>Hypocreomycetidae</taxon>
        <taxon>Hypocreales</taxon>
        <taxon>Nectriaceae</taxon>
        <taxon>Fusarium</taxon>
        <taxon>Fusarium oxysporum species complex</taxon>
    </lineage>
</organism>
<protein>
    <recommendedName>
        <fullName evidence="1">SnoaL-like domain-containing protein</fullName>
    </recommendedName>
</protein>
<dbReference type="Proteomes" id="UP000030751">
    <property type="component" value="Unassembled WGS sequence"/>
</dbReference>
<proteinExistence type="predicted"/>
<gene>
    <name evidence="2" type="ORF">FOVG_19085</name>
</gene>
<dbReference type="Gene3D" id="3.10.450.50">
    <property type="match status" value="1"/>
</dbReference>
<evidence type="ECO:0000259" key="1">
    <source>
        <dbReference type="Pfam" id="PF12680"/>
    </source>
</evidence>
<dbReference type="EMBL" id="JH651114">
    <property type="protein sequence ID" value="EXA29418.1"/>
    <property type="molecule type" value="Genomic_DNA"/>
</dbReference>
<accession>W9N9J5</accession>
<dbReference type="SUPFAM" id="SSF54427">
    <property type="entry name" value="NTF2-like"/>
    <property type="match status" value="1"/>
</dbReference>
<reference evidence="2" key="2">
    <citation type="submission" date="2012-05" db="EMBL/GenBank/DDBJ databases">
        <title>Annotation of the Genome Sequence of Fusarium oxysporum HDV247.</title>
        <authorList>
            <consortium name="The Broad Institute Genomics Platform"/>
            <person name="Ma L.-J."/>
            <person name="Corby-Kistler H."/>
            <person name="Broz K."/>
            <person name="Gale L.R."/>
            <person name="Jonkers W."/>
            <person name="O'Donnell K."/>
            <person name="Ploetz R."/>
            <person name="Steinberg C."/>
            <person name="Schwartz D.C."/>
            <person name="VanEtten H."/>
            <person name="Zhou S."/>
            <person name="Young S.K."/>
            <person name="Zeng Q."/>
            <person name="Gargeya S."/>
            <person name="Fitzgerald M."/>
            <person name="Abouelleil A."/>
            <person name="Alvarado L."/>
            <person name="Chapman S.B."/>
            <person name="Gainer-Dewar J."/>
            <person name="Goldberg J."/>
            <person name="Griggs A."/>
            <person name="Gujja S."/>
            <person name="Hansen M."/>
            <person name="Howarth C."/>
            <person name="Imamovic A."/>
            <person name="Ireland A."/>
            <person name="Larimer J."/>
            <person name="McCowan C."/>
            <person name="Murphy C."/>
            <person name="Pearson M."/>
            <person name="Poon T.W."/>
            <person name="Priest M."/>
            <person name="Roberts A."/>
            <person name="Saif S."/>
            <person name="Shea T."/>
            <person name="Sykes S."/>
            <person name="Wortman J."/>
            <person name="Nusbaum C."/>
            <person name="Birren B."/>
        </authorList>
    </citation>
    <scope>NUCLEOTIDE SEQUENCE</scope>
    <source>
        <strain evidence="2">HDV247</strain>
    </source>
</reference>
<dbReference type="HOGENOM" id="CLU_146876_0_0_1"/>
<reference evidence="2" key="1">
    <citation type="submission" date="2011-10" db="EMBL/GenBank/DDBJ databases">
        <title>The Genome Sequence of Fusarium oxysporum HDV247.</title>
        <authorList>
            <consortium name="The Broad Institute Genome Sequencing Platform"/>
            <person name="Ma L.-J."/>
            <person name="Gale L.R."/>
            <person name="Schwartz D.C."/>
            <person name="Zhou S."/>
            <person name="Corby-Kistler H."/>
            <person name="Young S.K."/>
            <person name="Zeng Q."/>
            <person name="Gargeya S."/>
            <person name="Fitzgerald M."/>
            <person name="Haas B."/>
            <person name="Abouelleil A."/>
            <person name="Alvarado L."/>
            <person name="Arachchi H.M."/>
            <person name="Berlin A."/>
            <person name="Brown A."/>
            <person name="Chapman S.B."/>
            <person name="Chen Z."/>
            <person name="Dunbar C."/>
            <person name="Freedman E."/>
            <person name="Gearin G."/>
            <person name="Goldberg J."/>
            <person name="Griggs A."/>
            <person name="Gujja S."/>
            <person name="Heiman D."/>
            <person name="Howarth C."/>
            <person name="Larson L."/>
            <person name="Lui A."/>
            <person name="MacDonald P.J.P."/>
            <person name="Montmayeur A."/>
            <person name="Murphy C."/>
            <person name="Neiman D."/>
            <person name="Pearson M."/>
            <person name="Priest M."/>
            <person name="Roberts A."/>
            <person name="Saif S."/>
            <person name="Shea T."/>
            <person name="Shenoy N."/>
            <person name="Sisk P."/>
            <person name="Stolte C."/>
            <person name="Sykes S."/>
            <person name="Wortman J."/>
            <person name="Nusbaum C."/>
            <person name="Birren B."/>
        </authorList>
    </citation>
    <scope>NUCLEOTIDE SEQUENCE [LARGE SCALE GENOMIC DNA]</scope>
    <source>
        <strain evidence="2">HDV247</strain>
    </source>
</reference>